<feature type="compositionally biased region" description="Acidic residues" evidence="1">
    <location>
        <begin position="600"/>
        <end position="620"/>
    </location>
</feature>
<feature type="compositionally biased region" description="Basic and acidic residues" evidence="1">
    <location>
        <begin position="801"/>
        <end position="810"/>
    </location>
</feature>
<feature type="compositionally biased region" description="Basic and acidic residues" evidence="1">
    <location>
        <begin position="1295"/>
        <end position="1307"/>
    </location>
</feature>
<protein>
    <submittedName>
        <fullName evidence="3">3-dehydroshikimate dehydratase protein</fullName>
    </submittedName>
</protein>
<feature type="region of interest" description="Disordered" evidence="1">
    <location>
        <begin position="1427"/>
        <end position="1451"/>
    </location>
</feature>
<feature type="compositionally biased region" description="Low complexity" evidence="1">
    <location>
        <begin position="739"/>
        <end position="755"/>
    </location>
</feature>
<feature type="region of interest" description="Disordered" evidence="1">
    <location>
        <begin position="472"/>
        <end position="555"/>
    </location>
</feature>
<proteinExistence type="predicted"/>
<dbReference type="Proteomes" id="UP001390339">
    <property type="component" value="Unassembled WGS sequence"/>
</dbReference>
<dbReference type="Gene3D" id="2.40.50.140">
    <property type="entry name" value="Nucleic acid-binding proteins"/>
    <property type="match status" value="1"/>
</dbReference>
<feature type="compositionally biased region" description="Acidic residues" evidence="1">
    <location>
        <begin position="251"/>
        <end position="260"/>
    </location>
</feature>
<dbReference type="InterPro" id="IPR012340">
    <property type="entry name" value="NA-bd_OB-fold"/>
</dbReference>
<dbReference type="SMART" id="SM00976">
    <property type="entry name" value="Telo_bind"/>
    <property type="match status" value="1"/>
</dbReference>
<dbReference type="EMBL" id="JAPCWZ010000007">
    <property type="protein sequence ID" value="KAK8855657.1"/>
    <property type="molecule type" value="Genomic_DNA"/>
</dbReference>
<name>A0ABR2I0J6_9PEZI</name>
<evidence type="ECO:0000256" key="1">
    <source>
        <dbReference type="SAM" id="MobiDB-lite"/>
    </source>
</evidence>
<feature type="compositionally biased region" description="Acidic residues" evidence="1">
    <location>
        <begin position="757"/>
        <end position="800"/>
    </location>
</feature>
<feature type="compositionally biased region" description="Polar residues" evidence="1">
    <location>
        <begin position="543"/>
        <end position="552"/>
    </location>
</feature>
<reference evidence="3 4" key="1">
    <citation type="journal article" date="2024" name="IMA Fungus">
        <title>Apiospora arundinis, a panoply of carbohydrate-active enzymes and secondary metabolites.</title>
        <authorList>
            <person name="Sorensen T."/>
            <person name="Petersen C."/>
            <person name="Muurmann A.T."/>
            <person name="Christiansen J.V."/>
            <person name="Brundto M.L."/>
            <person name="Overgaard C.K."/>
            <person name="Boysen A.T."/>
            <person name="Wollenberg R.D."/>
            <person name="Larsen T.O."/>
            <person name="Sorensen J.L."/>
            <person name="Nielsen K.L."/>
            <person name="Sondergaard T.E."/>
        </authorList>
    </citation>
    <scope>NUCLEOTIDE SEQUENCE [LARGE SCALE GENOMIC DNA]</scope>
    <source>
        <strain evidence="3 4">AAU 773</strain>
    </source>
</reference>
<feature type="compositionally biased region" description="Basic and acidic residues" evidence="1">
    <location>
        <begin position="934"/>
        <end position="954"/>
    </location>
</feature>
<feature type="compositionally biased region" description="Polar residues" evidence="1">
    <location>
        <begin position="472"/>
        <end position="492"/>
    </location>
</feature>
<feature type="compositionally biased region" description="Basic and acidic residues" evidence="1">
    <location>
        <begin position="872"/>
        <end position="909"/>
    </location>
</feature>
<feature type="compositionally biased region" description="Acidic residues" evidence="1">
    <location>
        <begin position="1147"/>
        <end position="1186"/>
    </location>
</feature>
<evidence type="ECO:0000259" key="2">
    <source>
        <dbReference type="SMART" id="SM00976"/>
    </source>
</evidence>
<feature type="compositionally biased region" description="Acidic residues" evidence="1">
    <location>
        <begin position="1194"/>
        <end position="1215"/>
    </location>
</feature>
<feature type="compositionally biased region" description="Acidic residues" evidence="1">
    <location>
        <begin position="1031"/>
        <end position="1041"/>
    </location>
</feature>
<evidence type="ECO:0000313" key="4">
    <source>
        <dbReference type="Proteomes" id="UP001390339"/>
    </source>
</evidence>
<evidence type="ECO:0000313" key="3">
    <source>
        <dbReference type="EMBL" id="KAK8855657.1"/>
    </source>
</evidence>
<feature type="region of interest" description="Disordered" evidence="1">
    <location>
        <begin position="1100"/>
        <end position="1412"/>
    </location>
</feature>
<feature type="compositionally biased region" description="Acidic residues" evidence="1">
    <location>
        <begin position="654"/>
        <end position="692"/>
    </location>
</feature>
<gene>
    <name evidence="3" type="ORF">PGQ11_011569</name>
</gene>
<comment type="caution">
    <text evidence="3">The sequence shown here is derived from an EMBL/GenBank/DDBJ whole genome shotgun (WGS) entry which is preliminary data.</text>
</comment>
<dbReference type="SUPFAM" id="SSF50249">
    <property type="entry name" value="Nucleic acid-binding proteins"/>
    <property type="match status" value="1"/>
</dbReference>
<dbReference type="Pfam" id="PF02765">
    <property type="entry name" value="POT1"/>
    <property type="match status" value="1"/>
</dbReference>
<dbReference type="CDD" id="cd04497">
    <property type="entry name" value="hPOT1_OB1_like"/>
    <property type="match status" value="1"/>
</dbReference>
<feature type="domain" description="Telomeric single stranded DNA binding POT1/Cdc13" evidence="2">
    <location>
        <begin position="1475"/>
        <end position="1610"/>
    </location>
</feature>
<sequence>MAFTDYAPTPIAQLNPQLPSQTTTVRGVVTVVWPYSSTASSLSFTLAEPEYRLRRPKGQIRVNFAGHVAKGVSDSGIKSGDNLVIALDGVEWEAADTNRRLSGAGHEWQLKFSQKLRLQAKLDDTGEIKDLVIDQPPIAPVTQPAPPTVDPTPDLEYSLPESFKMAPAKSRSLKRLADGEFASPAFIKRAQVSYGALFEDGFDIFEDALGMFEEDGGARGKGRKRARFGRQSGAWRYTSQSSPSASPEPEPVPEVDPEPEPEPRPDIEMEVRQEAAIAGNESSRPSPTPRPQMTDEGCQTMEFDLPSPPHGFGASTASMHLYQPTTNADGYLDQGHQAGTPGAWGIPHMSRDLPRTDVGLSVEDEERRSHFAHAIDLDLGVVGGHIQQHWPPQIPEVDPNLNSGPGAQPSTTTAMFPPDYSAGMSSNISAVRFGFGVPEVMPQYNVMDSDPHQHHQHHHLNYPSLEIQANASTGSNKGVSQSPFAESATSTYPEPELEQATTPANPFLPQEDISTKPVQNAATPSWASINNTTLPRPAPEGRSASSNGQSPDTALVIDNSDTEADAGEIEPDAAITESASFEGEQGVQPDHPEWNVVEGDNYENEVDAQYSDDDEPEYDDNEKGGDYDTRNYVGPNDDEDDSHDEDLRPHPLEPEFDNGEGEEWDEDEDQLDEEEEELDYDEEDEEDDDMDVDTPLQQRQAPPTSKAAPVVIDLLSSDEDDDDEPMPQPSRTTLPATRQAPVAPQAAPSSPQYSSEADAEDYEVEDIISDNVEGDEGDSEDASDNVEDEEVLSENSDSQEQDAHMEDAQHETLGTAVQHSPLTKSNGPDGNQERLVIPPSPGTTNNYTEQAGIDLEAQKEVAVPVNGNARVSDADRETEKSQPDQRHLANKHETFHDSNLDKSGMDRANKFSVGDFKNEPNDETTFSPAQVDDGPPRVEITDRTTSTQDEKDHAGTPSVKNEELAEDLAPSISGMSLPPPSAESNLLNQLDDKLEAAAKQNLASTRSKASEDQLPTPLDSQLVDQPQAREPEDEANDSEDMVMEVEEVVTTNIATTEQTHGSMTEAFNVATTVKTVSTVQASASTELSEPVFETQVPYLGPIHTTAPDRPSQSHHEPDTQMGGTASPPVFQETLDDDALQSALRGDDNDEEEEDAEQEEAEQEDEVEYEEEEEEEEDDADDMDDDSLQAALRYEEDDEEEEEAEKGEEDGMDDDSLQAALRGEEDEEEDDMDDDSLQAVLRGEEEEEEGSGKEEDMDQNTPHSDESSKVATSPLDKNASSMPAAAQDTNPVQGNSDKEKDQAGEETVHPGSPARRECSHHHGHEHEHQHQHERQHQHEHAEPARTPAPHLEELRSREQPATSVETGEDSFTDPSVRLARASIASRRASRKRDVTPESTRPHTRSMCFQMSPDYKGDESVRLAKAAFNYSSKSSSRDQSKAASTSPANSKFGEELDLLPGVKAKIRRHLRDSIPEYTELKVLRHHIGKSVDVMAVALMSPADPQRAKGGPREYMMSFTITDQSIGPSAAAEVLLYRPHKDSLPKVKSGDVVLLRNFTVLSLKGKDYGLRTNDTSSWAIFDTEDEPAQIRGPPVEYGDGETTQVAHLREWYSLLNANARSKLERANQKIINAGRASK</sequence>
<organism evidence="3 4">
    <name type="scientific">Apiospora arundinis</name>
    <dbReference type="NCBI Taxonomy" id="335852"/>
    <lineage>
        <taxon>Eukaryota</taxon>
        <taxon>Fungi</taxon>
        <taxon>Dikarya</taxon>
        <taxon>Ascomycota</taxon>
        <taxon>Pezizomycotina</taxon>
        <taxon>Sordariomycetes</taxon>
        <taxon>Xylariomycetidae</taxon>
        <taxon>Amphisphaeriales</taxon>
        <taxon>Apiosporaceae</taxon>
        <taxon>Apiospora</taxon>
    </lineage>
</organism>
<feature type="region of interest" description="Disordered" evidence="1">
    <location>
        <begin position="575"/>
        <end position="1041"/>
    </location>
</feature>
<feature type="compositionally biased region" description="Acidic residues" evidence="1">
    <location>
        <begin position="1223"/>
        <end position="1235"/>
    </location>
</feature>
<keyword evidence="4" id="KW-1185">Reference proteome</keyword>
<dbReference type="InterPro" id="IPR011564">
    <property type="entry name" value="Telomer_end-bd_POT1/Cdc13"/>
</dbReference>
<feature type="compositionally biased region" description="Basic and acidic residues" evidence="1">
    <location>
        <begin position="1323"/>
        <end position="1342"/>
    </location>
</feature>
<accession>A0ABR2I0J6</accession>
<feature type="compositionally biased region" description="Polar residues" evidence="1">
    <location>
        <begin position="815"/>
        <end position="829"/>
    </location>
</feature>
<feature type="compositionally biased region" description="Low complexity" evidence="1">
    <location>
        <begin position="1374"/>
        <end position="1385"/>
    </location>
</feature>
<feature type="compositionally biased region" description="Acidic residues" evidence="1">
    <location>
        <begin position="716"/>
        <end position="725"/>
    </location>
</feature>
<feature type="region of interest" description="Disordered" evidence="1">
    <location>
        <begin position="277"/>
        <end position="306"/>
    </location>
</feature>
<feature type="region of interest" description="Disordered" evidence="1">
    <location>
        <begin position="214"/>
        <end position="265"/>
    </location>
</feature>
<feature type="compositionally biased region" description="Polar residues" evidence="1">
    <location>
        <begin position="516"/>
        <end position="534"/>
    </location>
</feature>